<name>A0A6J6LQC1_9ZZZZ</name>
<evidence type="ECO:0000313" key="1">
    <source>
        <dbReference type="EMBL" id="CAB4664040.1"/>
    </source>
</evidence>
<dbReference type="AlphaFoldDB" id="A0A6J6LQC1"/>
<dbReference type="EMBL" id="CAEZWQ010000076">
    <property type="protein sequence ID" value="CAB4664040.1"/>
    <property type="molecule type" value="Genomic_DNA"/>
</dbReference>
<protein>
    <submittedName>
        <fullName evidence="1">Unannotated protein</fullName>
    </submittedName>
</protein>
<sequence length="65" mass="7557">MPLRLERRIEYRIPTEPKKAPKTHVQIIFASAFMATATMPATNQQIVPIATRVTTRRIFDSMREE</sequence>
<proteinExistence type="predicted"/>
<reference evidence="1" key="1">
    <citation type="submission" date="2020-05" db="EMBL/GenBank/DDBJ databases">
        <authorList>
            <person name="Chiriac C."/>
            <person name="Salcher M."/>
            <person name="Ghai R."/>
            <person name="Kavagutti S V."/>
        </authorList>
    </citation>
    <scope>NUCLEOTIDE SEQUENCE</scope>
</reference>
<organism evidence="1">
    <name type="scientific">freshwater metagenome</name>
    <dbReference type="NCBI Taxonomy" id="449393"/>
    <lineage>
        <taxon>unclassified sequences</taxon>
        <taxon>metagenomes</taxon>
        <taxon>ecological metagenomes</taxon>
    </lineage>
</organism>
<accession>A0A6J6LQC1</accession>
<gene>
    <name evidence="1" type="ORF">UFOPK2275_00724</name>
</gene>